<dbReference type="Proteomes" id="UP000789366">
    <property type="component" value="Unassembled WGS sequence"/>
</dbReference>
<feature type="non-terminal residue" evidence="1">
    <location>
        <position position="376"/>
    </location>
</feature>
<protein>
    <submittedName>
        <fullName evidence="1">12207_t:CDS:1</fullName>
    </submittedName>
</protein>
<name>A0ACA9Q4A3_9GLOM</name>
<comment type="caution">
    <text evidence="1">The sequence shown here is derived from an EMBL/GenBank/DDBJ whole genome shotgun (WGS) entry which is preliminary data.</text>
</comment>
<reference evidence="1" key="1">
    <citation type="submission" date="2021-06" db="EMBL/GenBank/DDBJ databases">
        <authorList>
            <person name="Kallberg Y."/>
            <person name="Tangrot J."/>
            <person name="Rosling A."/>
        </authorList>
    </citation>
    <scope>NUCLEOTIDE SEQUENCE</scope>
    <source>
        <strain evidence="1">28 12/20/2015</strain>
    </source>
</reference>
<gene>
    <name evidence="1" type="ORF">SPELUC_LOCUS13427</name>
</gene>
<accession>A0ACA9Q4A3</accession>
<sequence length="376" mass="43565">LHDGAPNVGISWLQDAFSQSELTLKALRLAVEFLNQGGTFVTKIFRSKDYNNLIWVFNQLFKKVEATKPASSRNVSAEIFVVCRDFLAPKKIDPKFLDPRSVFQEVEIGPTNKSVDVLNPGKRKRHREGYEDGNYTLYKETSILDFIDSDDPIQILGDVNKLKFDTEKAKELLNHESTTEEIKLCCDDLKVLGKKEFKNLLKWRNIVKEKKQNQSIENNSTKDDEKVDEDQIIQDELDELTKEKQAQQKRVRRKTNEKRQKNVVRMQLKMISPTDIALESSGPDGEVSEDNDDIQLEKELDELYEQYVERRAERDAKYKVKKTREEYEDWNDTQKSESSDDNDNITMESVHSQDDSYSSSSDSNSELENESSNKLK</sequence>
<proteinExistence type="predicted"/>
<evidence type="ECO:0000313" key="1">
    <source>
        <dbReference type="EMBL" id="CAG8735573.1"/>
    </source>
</evidence>
<dbReference type="EMBL" id="CAJVPW010035372">
    <property type="protein sequence ID" value="CAG8735573.1"/>
    <property type="molecule type" value="Genomic_DNA"/>
</dbReference>
<keyword evidence="2" id="KW-1185">Reference proteome</keyword>
<organism evidence="1 2">
    <name type="scientific">Cetraspora pellucida</name>
    <dbReference type="NCBI Taxonomy" id="1433469"/>
    <lineage>
        <taxon>Eukaryota</taxon>
        <taxon>Fungi</taxon>
        <taxon>Fungi incertae sedis</taxon>
        <taxon>Mucoromycota</taxon>
        <taxon>Glomeromycotina</taxon>
        <taxon>Glomeromycetes</taxon>
        <taxon>Diversisporales</taxon>
        <taxon>Gigasporaceae</taxon>
        <taxon>Cetraspora</taxon>
    </lineage>
</organism>
<evidence type="ECO:0000313" key="2">
    <source>
        <dbReference type="Proteomes" id="UP000789366"/>
    </source>
</evidence>
<feature type="non-terminal residue" evidence="1">
    <location>
        <position position="1"/>
    </location>
</feature>